<proteinExistence type="predicted"/>
<dbReference type="InterPro" id="IPR003781">
    <property type="entry name" value="CoA-bd"/>
</dbReference>
<dbReference type="SUPFAM" id="SSF51735">
    <property type="entry name" value="NAD(P)-binding Rossmann-fold domains"/>
    <property type="match status" value="1"/>
</dbReference>
<evidence type="ECO:0000256" key="3">
    <source>
        <dbReference type="ARBA" id="ARBA00022840"/>
    </source>
</evidence>
<protein>
    <submittedName>
        <fullName evidence="5">Putative acetyl-coa synthetase (Adp-forming)</fullName>
    </submittedName>
</protein>
<evidence type="ECO:0000256" key="2">
    <source>
        <dbReference type="ARBA" id="ARBA00022741"/>
    </source>
</evidence>
<dbReference type="InterPro" id="IPR051538">
    <property type="entry name" value="Acyl-CoA_Synth/Transferase"/>
</dbReference>
<dbReference type="InterPro" id="IPR016102">
    <property type="entry name" value="Succinyl-CoA_synth-like"/>
</dbReference>
<accession>A0A0W8FU56</accession>
<dbReference type="Pfam" id="PF13607">
    <property type="entry name" value="Succ_CoA_lig"/>
    <property type="match status" value="1"/>
</dbReference>
<name>A0A0W8FU56_9ZZZZ</name>
<evidence type="ECO:0000313" key="5">
    <source>
        <dbReference type="EMBL" id="KUG24340.1"/>
    </source>
</evidence>
<organism evidence="5">
    <name type="scientific">hydrocarbon metagenome</name>
    <dbReference type="NCBI Taxonomy" id="938273"/>
    <lineage>
        <taxon>unclassified sequences</taxon>
        <taxon>metagenomes</taxon>
        <taxon>ecological metagenomes</taxon>
    </lineage>
</organism>
<dbReference type="Pfam" id="PF13380">
    <property type="entry name" value="CoA_binding_2"/>
    <property type="match status" value="1"/>
</dbReference>
<reference evidence="5" key="1">
    <citation type="journal article" date="2015" name="Proc. Natl. Acad. Sci. U.S.A.">
        <title>Networks of energetic and metabolic interactions define dynamics in microbial communities.</title>
        <authorList>
            <person name="Embree M."/>
            <person name="Liu J.K."/>
            <person name="Al-Bassam M.M."/>
            <person name="Zengler K."/>
        </authorList>
    </citation>
    <scope>NUCLEOTIDE SEQUENCE</scope>
</reference>
<dbReference type="PANTHER" id="PTHR43334">
    <property type="entry name" value="ACETATE--COA LIGASE [ADP-FORMING]"/>
    <property type="match status" value="1"/>
</dbReference>
<dbReference type="GO" id="GO:0016874">
    <property type="term" value="F:ligase activity"/>
    <property type="evidence" value="ECO:0007669"/>
    <property type="project" value="UniProtKB-KW"/>
</dbReference>
<dbReference type="Gene3D" id="3.40.50.720">
    <property type="entry name" value="NAD(P)-binding Rossmann-like Domain"/>
    <property type="match status" value="1"/>
</dbReference>
<feature type="domain" description="CoA-binding" evidence="4">
    <location>
        <begin position="5"/>
        <end position="99"/>
    </location>
</feature>
<keyword evidence="1" id="KW-0436">Ligase</keyword>
<dbReference type="InterPro" id="IPR032875">
    <property type="entry name" value="Succ_CoA_lig_flav_dom"/>
</dbReference>
<dbReference type="PANTHER" id="PTHR43334:SF2">
    <property type="entry name" value="ACETATE--COA LIGASE [ADP-FORMING]"/>
    <property type="match status" value="1"/>
</dbReference>
<evidence type="ECO:0000259" key="4">
    <source>
        <dbReference type="SMART" id="SM00881"/>
    </source>
</evidence>
<comment type="caution">
    <text evidence="5">The sequence shown here is derived from an EMBL/GenBank/DDBJ whole genome shotgun (WGS) entry which is preliminary data.</text>
</comment>
<dbReference type="GO" id="GO:0005524">
    <property type="term" value="F:ATP binding"/>
    <property type="evidence" value="ECO:0007669"/>
    <property type="project" value="UniProtKB-KW"/>
</dbReference>
<dbReference type="SMART" id="SM00881">
    <property type="entry name" value="CoA_binding"/>
    <property type="match status" value="1"/>
</dbReference>
<sequence length="461" mass="50368">MLDCFFNPKSVAIIGASSNHNKGGYHILKNLLAGFHGKIYPVNKSYQEILGLPCYPDIASIPGNFDLAIYFIPSKELPHTVNECAKKGAKGIIIESGGFDEAGEEGKKLQKRALENAAKAGIRLWGPNCMGYVDGNRTYVFSFIHSAVWPDIFRGGNVGLIVQSGMLSAGFLLHALQEGIMGVSKACSIGNKCDINENDILEYMISDSETDVIGCYLESLVDGRKFINLAKKTKKPIIVLMGGRSSEGARAARSHTASLSGNYQVTSGAFRQAGIIEVFDPAELTDMARAFSKKMPCHTGKGTAILTFSGGAGTITTDLMADNGLELAKLSDQTLATIGELFPPWNKPDHPLDLWIAIERHGFEKVFRQSLNAVIKDPAVDSIIFHSYATPLVGSEFIEELAALIKKHEKPTVLWVEGRKDFAEHMRNMVENAGLPAYREMNRCVTVLRGIKQHFTKKPMA</sequence>
<evidence type="ECO:0000256" key="1">
    <source>
        <dbReference type="ARBA" id="ARBA00022598"/>
    </source>
</evidence>
<gene>
    <name evidence="5" type="ORF">ASZ90_005805</name>
</gene>
<dbReference type="Gene3D" id="3.40.50.261">
    <property type="entry name" value="Succinyl-CoA synthetase domains"/>
    <property type="match status" value="2"/>
</dbReference>
<keyword evidence="2" id="KW-0547">Nucleotide-binding</keyword>
<dbReference type="SUPFAM" id="SSF52210">
    <property type="entry name" value="Succinyl-CoA synthetase domains"/>
    <property type="match status" value="2"/>
</dbReference>
<dbReference type="AlphaFoldDB" id="A0A0W8FU56"/>
<keyword evidence="3" id="KW-0067">ATP-binding</keyword>
<dbReference type="EMBL" id="LNQE01000850">
    <property type="protein sequence ID" value="KUG24340.1"/>
    <property type="molecule type" value="Genomic_DNA"/>
</dbReference>
<dbReference type="InterPro" id="IPR036291">
    <property type="entry name" value="NAD(P)-bd_dom_sf"/>
</dbReference>